<feature type="transmembrane region" description="Helical" evidence="1">
    <location>
        <begin position="51"/>
        <end position="84"/>
    </location>
</feature>
<evidence type="ECO:0000313" key="2">
    <source>
        <dbReference type="EMBL" id="SDX92697.1"/>
    </source>
</evidence>
<name>A0A1H3FPG8_9FLAO</name>
<evidence type="ECO:0000313" key="3">
    <source>
        <dbReference type="Proteomes" id="UP000198569"/>
    </source>
</evidence>
<feature type="transmembrane region" description="Helical" evidence="1">
    <location>
        <begin position="299"/>
        <end position="320"/>
    </location>
</feature>
<keyword evidence="3" id="KW-1185">Reference proteome</keyword>
<reference evidence="3" key="1">
    <citation type="submission" date="2016-10" db="EMBL/GenBank/DDBJ databases">
        <authorList>
            <person name="Varghese N."/>
            <person name="Submissions S."/>
        </authorList>
    </citation>
    <scope>NUCLEOTIDE SEQUENCE [LARGE SCALE GENOMIC DNA]</scope>
    <source>
        <strain evidence="3">DSM 15718</strain>
    </source>
</reference>
<dbReference type="Pfam" id="PF13687">
    <property type="entry name" value="DUF4153"/>
    <property type="match status" value="1"/>
</dbReference>
<feature type="transmembrane region" description="Helical" evidence="1">
    <location>
        <begin position="231"/>
        <end position="249"/>
    </location>
</feature>
<dbReference type="RefSeq" id="WP_091434975.1">
    <property type="nucleotide sequence ID" value="NZ_FNMV01000018.1"/>
</dbReference>
<gene>
    <name evidence="2" type="ORF">SAMN05444338_11869</name>
</gene>
<dbReference type="InterPro" id="IPR025291">
    <property type="entry name" value="DUF4153"/>
</dbReference>
<dbReference type="Proteomes" id="UP000198569">
    <property type="component" value="Unassembled WGS sequence"/>
</dbReference>
<proteinExistence type="predicted"/>
<dbReference type="OrthoDB" id="627992at2"/>
<evidence type="ECO:0000256" key="1">
    <source>
        <dbReference type="SAM" id="Phobius"/>
    </source>
</evidence>
<feature type="transmembrane region" description="Helical" evidence="1">
    <location>
        <begin position="269"/>
        <end position="287"/>
    </location>
</feature>
<keyword evidence="1" id="KW-0472">Membrane</keyword>
<sequence length="460" mass="53012">MKKHQLIIVTTAIFSLLFYNESLGINLAFFALSLLFITINQTKTKTTLFKWFIATTLLSVAAFAYYGDIASFFALSLSLIFLQFQSQDPQLKLIQTLPIVILNMVTSIGRPLIFSQWFPRTKIDNNVAKKIIAYILIPSVFLVLFFIAYSFGSDTFSSLFLYELDLDFWHFILISCVGFYISFSFWNYFTPNYCHTINSKLADKFSDQAKELNKGSFSFLDLTFERKSGEISLVLLNFMLVIFIATYNYEQFFKVPNSTNLSAATHDRVNAVIISIIMAVAVILFYFKGGFNFDPKAKLLKALAKVWIGLNAILIISSAIKNSEYIFEFGMTYKRLGVYAFLTITFIGLVITFLKIKNKKTNAFLFNQMFLYLYALVLVCAIFNWGNLITTYNISVNKGVDPQFISRLNYNDKARRAYFKENHLDGTYNEESKEREISHNQNTSFLSKNLYYLTIEQIKK</sequence>
<dbReference type="EMBL" id="FNMV01000018">
    <property type="protein sequence ID" value="SDX92697.1"/>
    <property type="molecule type" value="Genomic_DNA"/>
</dbReference>
<keyword evidence="1" id="KW-0812">Transmembrane</keyword>
<accession>A0A1H3FPG8</accession>
<feature type="transmembrane region" description="Helical" evidence="1">
    <location>
        <begin position="336"/>
        <end position="356"/>
    </location>
</feature>
<protein>
    <submittedName>
        <fullName evidence="2">Uncharacterized protein</fullName>
    </submittedName>
</protein>
<dbReference type="AlphaFoldDB" id="A0A1H3FPG8"/>
<keyword evidence="1" id="KW-1133">Transmembrane helix</keyword>
<feature type="transmembrane region" description="Helical" evidence="1">
    <location>
        <begin position="96"/>
        <end position="119"/>
    </location>
</feature>
<dbReference type="STRING" id="229203.SAMN05444338_11869"/>
<organism evidence="2 3">
    <name type="scientific">Flavobacterium degerlachei</name>
    <dbReference type="NCBI Taxonomy" id="229203"/>
    <lineage>
        <taxon>Bacteria</taxon>
        <taxon>Pseudomonadati</taxon>
        <taxon>Bacteroidota</taxon>
        <taxon>Flavobacteriia</taxon>
        <taxon>Flavobacteriales</taxon>
        <taxon>Flavobacteriaceae</taxon>
        <taxon>Flavobacterium</taxon>
    </lineage>
</organism>
<feature type="transmembrane region" description="Helical" evidence="1">
    <location>
        <begin position="363"/>
        <end position="385"/>
    </location>
</feature>
<feature type="transmembrane region" description="Helical" evidence="1">
    <location>
        <begin position="6"/>
        <end position="39"/>
    </location>
</feature>
<feature type="transmembrane region" description="Helical" evidence="1">
    <location>
        <begin position="131"/>
        <end position="149"/>
    </location>
</feature>
<feature type="transmembrane region" description="Helical" evidence="1">
    <location>
        <begin position="169"/>
        <end position="189"/>
    </location>
</feature>